<evidence type="ECO:0000313" key="3">
    <source>
        <dbReference type="Proteomes" id="UP001178461"/>
    </source>
</evidence>
<protein>
    <submittedName>
        <fullName evidence="2">Uncharacterized protein</fullName>
    </submittedName>
</protein>
<accession>A0AA35PPA8</accession>
<dbReference type="AlphaFoldDB" id="A0AA35PPA8"/>
<gene>
    <name evidence="2" type="ORF">PODLI_1B033384</name>
</gene>
<organism evidence="2 3">
    <name type="scientific">Podarcis lilfordi</name>
    <name type="common">Lilford's wall lizard</name>
    <dbReference type="NCBI Taxonomy" id="74358"/>
    <lineage>
        <taxon>Eukaryota</taxon>
        <taxon>Metazoa</taxon>
        <taxon>Chordata</taxon>
        <taxon>Craniata</taxon>
        <taxon>Vertebrata</taxon>
        <taxon>Euteleostomi</taxon>
        <taxon>Lepidosauria</taxon>
        <taxon>Squamata</taxon>
        <taxon>Bifurcata</taxon>
        <taxon>Unidentata</taxon>
        <taxon>Episquamata</taxon>
        <taxon>Laterata</taxon>
        <taxon>Lacertibaenia</taxon>
        <taxon>Lacertidae</taxon>
        <taxon>Podarcis</taxon>
    </lineage>
</organism>
<dbReference type="Proteomes" id="UP001178461">
    <property type="component" value="Chromosome 14"/>
</dbReference>
<sequence>MRTIPTRKKSGRHLRKPQEEEQSSRSCAWRRWRSATEGQRTPTLSSPKSSAQPGDNRINDARRELQPKDSTQHVLGMNGLTSHLLKHISSHLNSLSRNTFNLSFCLAHLITTDTVSAYF</sequence>
<feature type="compositionally biased region" description="Polar residues" evidence="1">
    <location>
        <begin position="36"/>
        <end position="53"/>
    </location>
</feature>
<evidence type="ECO:0000313" key="2">
    <source>
        <dbReference type="EMBL" id="CAI5791977.1"/>
    </source>
</evidence>
<feature type="region of interest" description="Disordered" evidence="1">
    <location>
        <begin position="1"/>
        <end position="59"/>
    </location>
</feature>
<keyword evidence="3" id="KW-1185">Reference proteome</keyword>
<evidence type="ECO:0000256" key="1">
    <source>
        <dbReference type="SAM" id="MobiDB-lite"/>
    </source>
</evidence>
<name>A0AA35PPA8_9SAUR</name>
<proteinExistence type="predicted"/>
<feature type="compositionally biased region" description="Basic residues" evidence="1">
    <location>
        <begin position="1"/>
        <end position="15"/>
    </location>
</feature>
<reference evidence="2" key="1">
    <citation type="submission" date="2022-12" db="EMBL/GenBank/DDBJ databases">
        <authorList>
            <person name="Alioto T."/>
            <person name="Alioto T."/>
            <person name="Gomez Garrido J."/>
        </authorList>
    </citation>
    <scope>NUCLEOTIDE SEQUENCE</scope>
</reference>
<dbReference type="EMBL" id="OX395139">
    <property type="protein sequence ID" value="CAI5791977.1"/>
    <property type="molecule type" value="Genomic_DNA"/>
</dbReference>